<dbReference type="GO" id="GO:0009253">
    <property type="term" value="P:peptidoglycan catabolic process"/>
    <property type="evidence" value="ECO:0007669"/>
    <property type="project" value="InterPro"/>
</dbReference>
<feature type="region of interest" description="Disordered" evidence="1">
    <location>
        <begin position="186"/>
        <end position="205"/>
    </location>
</feature>
<dbReference type="CDD" id="cd02696">
    <property type="entry name" value="MurNAc-LAA"/>
    <property type="match status" value="1"/>
</dbReference>
<evidence type="ECO:0000259" key="2">
    <source>
        <dbReference type="SMART" id="SM00646"/>
    </source>
</evidence>
<dbReference type="InterPro" id="IPR002901">
    <property type="entry name" value="MGlyc_endo_b_GlcNAc-like_dom"/>
</dbReference>
<evidence type="ECO:0000313" key="3">
    <source>
        <dbReference type="EMBL" id="SUB61057.1"/>
    </source>
</evidence>
<organism evidence="3 4">
    <name type="scientific">Peptostreptococcus anaerobius</name>
    <dbReference type="NCBI Taxonomy" id="1261"/>
    <lineage>
        <taxon>Bacteria</taxon>
        <taxon>Bacillati</taxon>
        <taxon>Bacillota</taxon>
        <taxon>Clostridia</taxon>
        <taxon>Peptostreptococcales</taxon>
        <taxon>Peptostreptococcaceae</taxon>
        <taxon>Peptostreptococcus</taxon>
    </lineage>
</organism>
<dbReference type="SUPFAM" id="SSF53187">
    <property type="entry name" value="Zn-dependent exopeptidases"/>
    <property type="match status" value="1"/>
</dbReference>
<name>A0A379CHD0_9FIRM</name>
<evidence type="ECO:0000313" key="4">
    <source>
        <dbReference type="Proteomes" id="UP000255101"/>
    </source>
</evidence>
<feature type="compositionally biased region" description="Polar residues" evidence="1">
    <location>
        <begin position="186"/>
        <end position="201"/>
    </location>
</feature>
<dbReference type="GO" id="GO:0004040">
    <property type="term" value="F:amidase activity"/>
    <property type="evidence" value="ECO:0007669"/>
    <property type="project" value="InterPro"/>
</dbReference>
<accession>A0A379CHD0</accession>
<dbReference type="RefSeq" id="WP_002845593.1">
    <property type="nucleotide sequence ID" value="NZ_FOVA01000002.1"/>
</dbReference>
<evidence type="ECO:0000256" key="1">
    <source>
        <dbReference type="SAM" id="MobiDB-lite"/>
    </source>
</evidence>
<feature type="domain" description="MurNAc-LAA" evidence="2">
    <location>
        <begin position="63"/>
        <end position="180"/>
    </location>
</feature>
<proteinExistence type="predicted"/>
<dbReference type="Gene3D" id="3.40.630.40">
    <property type="entry name" value="Zn-dependent exopeptidases"/>
    <property type="match status" value="1"/>
</dbReference>
<gene>
    <name evidence="3" type="ORF">NCTC11460_00974</name>
</gene>
<reference evidence="3 4" key="1">
    <citation type="submission" date="2018-06" db="EMBL/GenBank/DDBJ databases">
        <authorList>
            <consortium name="Pathogen Informatics"/>
            <person name="Doyle S."/>
        </authorList>
    </citation>
    <scope>NUCLEOTIDE SEQUENCE [LARGE SCALE GENOMIC DNA]</scope>
    <source>
        <strain evidence="3 4">NCTC11460</strain>
    </source>
</reference>
<dbReference type="AlphaFoldDB" id="A0A379CHD0"/>
<protein>
    <submittedName>
        <fullName evidence="3">N-acetylmuramoyl-L-alanine amidase</fullName>
    </submittedName>
</protein>
<dbReference type="Pfam" id="PF01520">
    <property type="entry name" value="Amidase_3"/>
    <property type="match status" value="1"/>
</dbReference>
<dbReference type="EMBL" id="UGTB01000004">
    <property type="protein sequence ID" value="SUB61057.1"/>
    <property type="molecule type" value="Genomic_DNA"/>
</dbReference>
<dbReference type="InterPro" id="IPR002508">
    <property type="entry name" value="MurNAc-LAA_cat"/>
</dbReference>
<dbReference type="Pfam" id="PF01832">
    <property type="entry name" value="Glucosaminidase"/>
    <property type="match status" value="1"/>
</dbReference>
<sequence length="475" mass="52323">MIIDIHAGHNPANKVACGASDLLNESIENRIILGKLKNILTSQGHKVYDSTCNDGYSVGDIINKIVRSVNSHKDTELAVSLHFNAYKPQHHQDGHVMGCEVLHYDERTFKYGTQICKNLNAIGIPTHGQPNKIRRDLGFIRSTNPLAILIEICFVDDSDDYNRYKGHEDAVAQAIALGLQLKNYTSSNQSKPSTQATTSPSKPLDRPIIDDVKFVGNPTTCVAQMEAWAIANNAIEFAKIAKSCYDTCISMGLDPAPVYAQTALETGWLYKNGQSQAGINASYHNPCGLKVTAGGSDYDKNAHKVFKDWSEGFRAMGQHLLLYYGAEGYPLKNPVDPRHFKFLFGKAKTVVGLGGEGKWNNNPEYGKNIMKLYRKLLATEYKKPVETPIAPNIDTNNLTIVTYTNIADMPAAMLINTWLGYPVVNTNSFGFDRTRYANILHVGGAGAPSGSTVLAGRTKYDTLDVVVDYIKKNKK</sequence>
<dbReference type="SMART" id="SM00646">
    <property type="entry name" value="Ami_3"/>
    <property type="match status" value="1"/>
</dbReference>
<dbReference type="Proteomes" id="UP000255101">
    <property type="component" value="Unassembled WGS sequence"/>
</dbReference>
<dbReference type="Gene3D" id="3.40.50.12090">
    <property type="match status" value="1"/>
</dbReference>
<dbReference type="GO" id="GO:0008745">
    <property type="term" value="F:N-acetylmuramoyl-L-alanine amidase activity"/>
    <property type="evidence" value="ECO:0007669"/>
    <property type="project" value="InterPro"/>
</dbReference>
<dbReference type="SMR" id="A0A379CHD0"/>